<dbReference type="GO" id="GO:0055046">
    <property type="term" value="P:microgametogenesis"/>
    <property type="evidence" value="ECO:0007669"/>
    <property type="project" value="UniProtKB-ARBA"/>
</dbReference>
<comment type="similarity">
    <text evidence="6">Belongs to the TRAFAC class myosin-kinesin ATPase superfamily. Kinesin family. KIN-12 subfamily.</text>
</comment>
<feature type="coiled-coil region" evidence="8">
    <location>
        <begin position="1148"/>
        <end position="1175"/>
    </location>
</feature>
<dbReference type="GO" id="GO:0005524">
    <property type="term" value="F:ATP binding"/>
    <property type="evidence" value="ECO:0007669"/>
    <property type="project" value="UniProtKB-UniRule"/>
</dbReference>
<dbReference type="InterPro" id="IPR036961">
    <property type="entry name" value="Kinesin_motor_dom_sf"/>
</dbReference>
<feature type="binding site" evidence="7">
    <location>
        <begin position="174"/>
        <end position="181"/>
    </location>
    <ligand>
        <name>ATP</name>
        <dbReference type="ChEBI" id="CHEBI:30616"/>
    </ligand>
</feature>
<dbReference type="GO" id="GO:0008017">
    <property type="term" value="F:microtubule binding"/>
    <property type="evidence" value="ECO:0007669"/>
    <property type="project" value="InterPro"/>
</dbReference>
<dbReference type="AlphaFoldDB" id="A0A2G9GWZ9"/>
<dbReference type="PRINTS" id="PR00380">
    <property type="entry name" value="KINESINHEAVY"/>
</dbReference>
<feature type="region of interest" description="Disordered" evidence="9">
    <location>
        <begin position="1"/>
        <end position="90"/>
    </location>
</feature>
<evidence type="ECO:0000259" key="10">
    <source>
        <dbReference type="PROSITE" id="PS50067"/>
    </source>
</evidence>
<dbReference type="PROSITE" id="PS50067">
    <property type="entry name" value="KINESIN_MOTOR_2"/>
    <property type="match status" value="1"/>
</dbReference>
<sequence>MKHFMMPRNQVLRENHDAVAASPNPKSKPTTPNPSNRKLKSSKENAPPTPLSDPNCITSSPAAKVKSPLPPRPPLKRKLSVESVASDNSGAAVNSLDSGVKVIIRVRPPNKEEEDGGNVVQKITEDSLTISGQTFTFDSIADIHSKQNDIFELVGAPLVENCLAGFNSSVFAYGQTGSGKTYTIWGASNALLEDDQQGLAPRVFQRLFERIKEEQVKHADRQLVYMCSCSFLEIYNEQITDLLDPSQKNLQIREDVKTGVYVENLREECVSSMKDVSQLLMKGLSNRRTSATRVNAESSRSHSVFTCVVESRGKSADDGLSRLKKSRINFVDLAGSERQKQTGAAGERLKEAGNINRSLSQLGNLINILAEVSQTGKQRHIPYRDSKLTFLLQESLGGNAKLAMICAISPSQSCKSETLSTLRFAQRAKAIKNKAIINEEMQEDVSVLREVIRQLRDELHRMKANHDQTDQGGAYATGWSARRSLDLLRYSLNRPMMLPHVEDDSDEEMEIVDTNDAMPVIHEETCNEDTDVNMEDETFETVDNDKSKSINHELMGRQKEISPERKSELALDHGSHELSEAAEYTPSGFEKLPNDDLSRTPVEQFSSPMQLSTDAENTPEKSTNCNGDSEASALGIIPVDVSPVLKSPAPSVSPRLNSSRKSLRTSSAVSASQSFPTQSNLKATDASMAKPSNSICFNSISNRKSSFASTEHLAATLNRGLEIVKSQRLSPALRRSSFRFSCMPADVKAVVKVDVGVQTISHDSESMENAIGEPLCSNCKTKTCQQDIINEDDSQNMQLVPVNVSPLHDKCTKQVPKAVEKVLAGAIRREMALEEICAKQNSEIMQLNRLVQQYKHERECNAIIGQTREDKIARLESLMDGILTTEEFVEEEHLSLNHEHKILREQYDNHPDVSRTKIELKRVQDELERYQNFFDLGERDVLLEEIQDLRTQLQFYLDSSAKTSKKQTPLLQLTSCEPSTASALSTAPDSTENAEERLQQERIQWTETESKWISLVEELRKELEANRSLSQRQKQELDMEKKCCEELKEAMQMAMEGHARMLEQYAELEEKHIQMLARHRKIHDGIDDVKKAAAKAGVRGAESKFINALAAEISALKVEREKERRYFRDENKALQAQLRDTAEAVQAAGELLVRLKEAEETVAAAERRAILAEHETEKAYKEIDKLNKLLATAPQMPKEEFPTEEREEAACDQQWREEFAPSYGVDDEPSSSWFSGYDRCNI</sequence>
<dbReference type="Pfam" id="PF00225">
    <property type="entry name" value="Kinesin"/>
    <property type="match status" value="1"/>
</dbReference>
<dbReference type="FunFam" id="3.40.850.10:FF:000052">
    <property type="entry name" value="Kinesin-like protein KIN-12F"/>
    <property type="match status" value="1"/>
</dbReference>
<feature type="region of interest" description="Disordered" evidence="9">
    <location>
        <begin position="579"/>
        <end position="630"/>
    </location>
</feature>
<dbReference type="PROSITE" id="PS00411">
    <property type="entry name" value="KINESIN_MOTOR_1"/>
    <property type="match status" value="1"/>
</dbReference>
<reference evidence="12" key="1">
    <citation type="journal article" date="2018" name="Gigascience">
        <title>Genome assembly of the Pink Ipe (Handroanthus impetiginosus, Bignoniaceae), a highly valued, ecologically keystone Neotropical timber forest tree.</title>
        <authorList>
            <person name="Silva-Junior O.B."/>
            <person name="Grattapaglia D."/>
            <person name="Novaes E."/>
            <person name="Collevatti R.G."/>
        </authorList>
    </citation>
    <scope>NUCLEOTIDE SEQUENCE [LARGE SCALE GENOMIC DNA]</scope>
    <source>
        <strain evidence="12">cv. UFG-1</strain>
    </source>
</reference>
<dbReference type="OrthoDB" id="3176171at2759"/>
<keyword evidence="1" id="KW-0493">Microtubule</keyword>
<feature type="region of interest" description="Disordered" evidence="9">
    <location>
        <begin position="644"/>
        <end position="686"/>
    </location>
</feature>
<evidence type="ECO:0000313" key="11">
    <source>
        <dbReference type="EMBL" id="PIN09809.1"/>
    </source>
</evidence>
<evidence type="ECO:0000256" key="1">
    <source>
        <dbReference type="ARBA" id="ARBA00022701"/>
    </source>
</evidence>
<dbReference type="GO" id="GO:0007112">
    <property type="term" value="P:male meiosis cytokinesis"/>
    <property type="evidence" value="ECO:0007669"/>
    <property type="project" value="UniProtKB-ARBA"/>
</dbReference>
<keyword evidence="12" id="KW-1185">Reference proteome</keyword>
<dbReference type="Proteomes" id="UP000231279">
    <property type="component" value="Unassembled WGS sequence"/>
</dbReference>
<dbReference type="PANTHER" id="PTHR37739">
    <property type="entry name" value="KINESIN-LIKE PROTEIN KIN-12D"/>
    <property type="match status" value="1"/>
</dbReference>
<dbReference type="GO" id="GO:0005874">
    <property type="term" value="C:microtubule"/>
    <property type="evidence" value="ECO:0007669"/>
    <property type="project" value="UniProtKB-KW"/>
</dbReference>
<keyword evidence="3 7" id="KW-0067">ATP-binding</keyword>
<dbReference type="Gene3D" id="3.40.850.10">
    <property type="entry name" value="Kinesin motor domain"/>
    <property type="match status" value="1"/>
</dbReference>
<dbReference type="EMBL" id="NKXS01003419">
    <property type="protein sequence ID" value="PIN09809.1"/>
    <property type="molecule type" value="Genomic_DNA"/>
</dbReference>
<evidence type="ECO:0000256" key="2">
    <source>
        <dbReference type="ARBA" id="ARBA00022741"/>
    </source>
</evidence>
<dbReference type="EC" id="3.6.4.4" evidence="11"/>
<evidence type="ECO:0000256" key="8">
    <source>
        <dbReference type="SAM" id="Coils"/>
    </source>
</evidence>
<feature type="compositionally biased region" description="Polar residues" evidence="9">
    <location>
        <begin position="654"/>
        <end position="682"/>
    </location>
</feature>
<name>A0A2G9GWZ9_9LAMI</name>
<dbReference type="InterPro" id="IPR027417">
    <property type="entry name" value="P-loop_NTPase"/>
</dbReference>
<feature type="coiled-coil region" evidence="8">
    <location>
        <begin position="1016"/>
        <end position="1071"/>
    </location>
</feature>
<dbReference type="GO" id="GO:0003777">
    <property type="term" value="F:microtubule motor activity"/>
    <property type="evidence" value="ECO:0007669"/>
    <property type="project" value="InterPro"/>
</dbReference>
<dbReference type="SMART" id="SM00129">
    <property type="entry name" value="KISc"/>
    <property type="match status" value="1"/>
</dbReference>
<feature type="coiled-coil region" evidence="8">
    <location>
        <begin position="438"/>
        <end position="472"/>
    </location>
</feature>
<proteinExistence type="inferred from homology"/>
<evidence type="ECO:0000256" key="3">
    <source>
        <dbReference type="ARBA" id="ARBA00022840"/>
    </source>
</evidence>
<dbReference type="InterPro" id="IPR019821">
    <property type="entry name" value="Kinesin_motor_CS"/>
</dbReference>
<dbReference type="GO" id="GO:0007018">
    <property type="term" value="P:microtubule-based movement"/>
    <property type="evidence" value="ECO:0007669"/>
    <property type="project" value="InterPro"/>
</dbReference>
<evidence type="ECO:0000256" key="6">
    <source>
        <dbReference type="ARBA" id="ARBA00034488"/>
    </source>
</evidence>
<dbReference type="SUPFAM" id="SSF52540">
    <property type="entry name" value="P-loop containing nucleoside triphosphate hydrolases"/>
    <property type="match status" value="1"/>
</dbReference>
<comment type="caution">
    <text evidence="11">The sequence shown here is derived from an EMBL/GenBank/DDBJ whole genome shotgun (WGS) entry which is preliminary data.</text>
</comment>
<evidence type="ECO:0000256" key="4">
    <source>
        <dbReference type="ARBA" id="ARBA00023054"/>
    </source>
</evidence>
<dbReference type="GO" id="GO:0016787">
    <property type="term" value="F:hydrolase activity"/>
    <property type="evidence" value="ECO:0007669"/>
    <property type="project" value="UniProtKB-KW"/>
</dbReference>
<dbReference type="GO" id="GO:0009524">
    <property type="term" value="C:phragmoplast"/>
    <property type="evidence" value="ECO:0007669"/>
    <property type="project" value="UniProtKB-ARBA"/>
</dbReference>
<evidence type="ECO:0000313" key="12">
    <source>
        <dbReference type="Proteomes" id="UP000231279"/>
    </source>
</evidence>
<feature type="compositionally biased region" description="Low complexity" evidence="9">
    <location>
        <begin position="22"/>
        <end position="36"/>
    </location>
</feature>
<keyword evidence="5 7" id="KW-0505">Motor protein</keyword>
<feature type="domain" description="Kinesin motor" evidence="10">
    <location>
        <begin position="99"/>
        <end position="431"/>
    </location>
</feature>
<protein>
    <submittedName>
        <fullName evidence="11">Kinesin-like protein</fullName>
        <ecNumber evidence="11">3.6.4.4</ecNumber>
    </submittedName>
</protein>
<gene>
    <name evidence="11" type="ORF">CDL12_17605</name>
</gene>
<evidence type="ECO:0000256" key="5">
    <source>
        <dbReference type="ARBA" id="ARBA00023175"/>
    </source>
</evidence>
<keyword evidence="11" id="KW-0378">Hydrolase</keyword>
<dbReference type="STRING" id="429701.A0A2G9GWZ9"/>
<dbReference type="InterPro" id="IPR044986">
    <property type="entry name" value="KIF15/KIN-12"/>
</dbReference>
<organism evidence="11 12">
    <name type="scientific">Handroanthus impetiginosus</name>
    <dbReference type="NCBI Taxonomy" id="429701"/>
    <lineage>
        <taxon>Eukaryota</taxon>
        <taxon>Viridiplantae</taxon>
        <taxon>Streptophyta</taxon>
        <taxon>Embryophyta</taxon>
        <taxon>Tracheophyta</taxon>
        <taxon>Spermatophyta</taxon>
        <taxon>Magnoliopsida</taxon>
        <taxon>eudicotyledons</taxon>
        <taxon>Gunneridae</taxon>
        <taxon>Pentapetalae</taxon>
        <taxon>asterids</taxon>
        <taxon>lamiids</taxon>
        <taxon>Lamiales</taxon>
        <taxon>Bignoniaceae</taxon>
        <taxon>Crescentiina</taxon>
        <taxon>Tabebuia alliance</taxon>
        <taxon>Handroanthus</taxon>
    </lineage>
</organism>
<dbReference type="GO" id="GO:0080175">
    <property type="term" value="P:phragmoplast microtubule organization"/>
    <property type="evidence" value="ECO:0007669"/>
    <property type="project" value="UniProtKB-ARBA"/>
</dbReference>
<keyword evidence="4 8" id="KW-0175">Coiled coil</keyword>
<dbReference type="PANTHER" id="PTHR37739:SF16">
    <property type="entry name" value="KINESIN-LIKE PROTEIN"/>
    <property type="match status" value="1"/>
</dbReference>
<keyword evidence="2 7" id="KW-0547">Nucleotide-binding</keyword>
<feature type="compositionally biased region" description="Polar residues" evidence="9">
    <location>
        <begin position="601"/>
        <end position="629"/>
    </location>
</feature>
<evidence type="ECO:0000256" key="9">
    <source>
        <dbReference type="SAM" id="MobiDB-lite"/>
    </source>
</evidence>
<dbReference type="InterPro" id="IPR001752">
    <property type="entry name" value="Kinesin_motor_dom"/>
</dbReference>
<accession>A0A2G9GWZ9</accession>
<evidence type="ECO:0000256" key="7">
    <source>
        <dbReference type="PROSITE-ProRule" id="PRU00283"/>
    </source>
</evidence>